<dbReference type="AlphaFoldDB" id="A0A6A3DYF4"/>
<name>A0A6A3DYF4_9STRA</name>
<dbReference type="PANTHER" id="PTHR45832">
    <property type="entry name" value="SERINE/THREONINE-PROTEIN KINASE SAMKA-RELATED-RELATED"/>
    <property type="match status" value="1"/>
</dbReference>
<accession>A0A6A3DYF4</accession>
<evidence type="ECO:0000256" key="1">
    <source>
        <dbReference type="ARBA" id="ARBA00008874"/>
    </source>
</evidence>
<dbReference type="SUPFAM" id="SSF56112">
    <property type="entry name" value="Protein kinase-like (PK-like)"/>
    <property type="match status" value="1"/>
</dbReference>
<evidence type="ECO:0000313" key="5">
    <source>
        <dbReference type="EMBL" id="KAE8925353.1"/>
    </source>
</evidence>
<comment type="similarity">
    <text evidence="1">Belongs to the protein kinase superfamily. STE Ser/Thr protein kinase family. STE20 subfamily.</text>
</comment>
<evidence type="ECO:0000259" key="4">
    <source>
        <dbReference type="PROSITE" id="PS50011"/>
    </source>
</evidence>
<evidence type="ECO:0000256" key="3">
    <source>
        <dbReference type="ARBA" id="ARBA00022840"/>
    </source>
</evidence>
<dbReference type="SMART" id="SM00220">
    <property type="entry name" value="S_TKc"/>
    <property type="match status" value="1"/>
</dbReference>
<keyword evidence="2" id="KW-0547">Nucleotide-binding</keyword>
<dbReference type="GO" id="GO:0004672">
    <property type="term" value="F:protein kinase activity"/>
    <property type="evidence" value="ECO:0007669"/>
    <property type="project" value="InterPro"/>
</dbReference>
<dbReference type="Gene3D" id="1.10.510.10">
    <property type="entry name" value="Transferase(Phosphotransferase) domain 1"/>
    <property type="match status" value="1"/>
</dbReference>
<dbReference type="Proteomes" id="UP000429523">
    <property type="component" value="Unassembled WGS sequence"/>
</dbReference>
<dbReference type="InterPro" id="IPR008271">
    <property type="entry name" value="Ser/Thr_kinase_AS"/>
</dbReference>
<protein>
    <recommendedName>
        <fullName evidence="4">Protein kinase domain-containing protein</fullName>
    </recommendedName>
</protein>
<feature type="domain" description="Protein kinase" evidence="4">
    <location>
        <begin position="1"/>
        <end position="142"/>
    </location>
</feature>
<dbReference type="InterPro" id="IPR000719">
    <property type="entry name" value="Prot_kinase_dom"/>
</dbReference>
<reference evidence="5 6" key="1">
    <citation type="submission" date="2018-08" db="EMBL/GenBank/DDBJ databases">
        <title>Genomic investigation of the strawberry pathogen Phytophthora fragariae indicates pathogenicity is determined by transcriptional variation in three key races.</title>
        <authorList>
            <person name="Adams T.M."/>
            <person name="Armitage A.D."/>
            <person name="Sobczyk M.K."/>
            <person name="Bates H.J."/>
            <person name="Dunwell J.M."/>
            <person name="Nellist C.F."/>
            <person name="Harrison R.J."/>
        </authorList>
    </citation>
    <scope>NUCLEOTIDE SEQUENCE [LARGE SCALE GENOMIC DNA]</scope>
    <source>
        <strain evidence="5 6">NOV-9</strain>
    </source>
</reference>
<dbReference type="PROSITE" id="PS50011">
    <property type="entry name" value="PROTEIN_KINASE_DOM"/>
    <property type="match status" value="1"/>
</dbReference>
<dbReference type="InterPro" id="IPR001245">
    <property type="entry name" value="Ser-Thr/Tyr_kinase_cat_dom"/>
</dbReference>
<sequence>MEPTEETYRQFLNDMSTWSSLEHTHVLKLFGACHVGPRQFFLCEYAAHGSIDSYVSSQPTEERSVCARRVLREAALGLLYLHEHNVVHADLKCSNILVDASGVVKHTDFVFSARKNTRQQDAPTIDNGNVVGGGLRWLAPNA</sequence>
<dbReference type="PANTHER" id="PTHR45832:SF22">
    <property type="entry name" value="SERINE_THREONINE-PROTEIN KINASE SAMKA-RELATED"/>
    <property type="match status" value="1"/>
</dbReference>
<dbReference type="InterPro" id="IPR051931">
    <property type="entry name" value="PAK3-like"/>
</dbReference>
<keyword evidence="3" id="KW-0067">ATP-binding</keyword>
<dbReference type="EMBL" id="QXGF01002286">
    <property type="protein sequence ID" value="KAE8925353.1"/>
    <property type="molecule type" value="Genomic_DNA"/>
</dbReference>
<comment type="caution">
    <text evidence="5">The sequence shown here is derived from an EMBL/GenBank/DDBJ whole genome shotgun (WGS) entry which is preliminary data.</text>
</comment>
<gene>
    <name evidence="5" type="ORF">PF009_g24437</name>
</gene>
<dbReference type="InterPro" id="IPR011009">
    <property type="entry name" value="Kinase-like_dom_sf"/>
</dbReference>
<evidence type="ECO:0000313" key="6">
    <source>
        <dbReference type="Proteomes" id="UP000429523"/>
    </source>
</evidence>
<organism evidence="5 6">
    <name type="scientific">Phytophthora fragariae</name>
    <dbReference type="NCBI Taxonomy" id="53985"/>
    <lineage>
        <taxon>Eukaryota</taxon>
        <taxon>Sar</taxon>
        <taxon>Stramenopiles</taxon>
        <taxon>Oomycota</taxon>
        <taxon>Peronosporomycetes</taxon>
        <taxon>Peronosporales</taxon>
        <taxon>Peronosporaceae</taxon>
        <taxon>Phytophthora</taxon>
    </lineage>
</organism>
<dbReference type="Pfam" id="PF07714">
    <property type="entry name" value="PK_Tyr_Ser-Thr"/>
    <property type="match status" value="1"/>
</dbReference>
<dbReference type="GO" id="GO:0005524">
    <property type="term" value="F:ATP binding"/>
    <property type="evidence" value="ECO:0007669"/>
    <property type="project" value="UniProtKB-KW"/>
</dbReference>
<dbReference type="PROSITE" id="PS00108">
    <property type="entry name" value="PROTEIN_KINASE_ST"/>
    <property type="match status" value="1"/>
</dbReference>
<evidence type="ECO:0000256" key="2">
    <source>
        <dbReference type="ARBA" id="ARBA00022741"/>
    </source>
</evidence>
<proteinExistence type="inferred from homology"/>